<dbReference type="OrthoDB" id="4953at2759"/>
<reference evidence="4 5" key="1">
    <citation type="submission" date="2016-03" db="EMBL/GenBank/DDBJ databases">
        <title>Comparative genomics of the ectomycorrhizal sister species Rhizopogon vinicolor and Rhizopogon vesiculosus (Basidiomycota: Boletales) reveals a divergence of the mating type B locus.</title>
        <authorList>
            <person name="Mujic A.B."/>
            <person name="Kuo A."/>
            <person name="Tritt A."/>
            <person name="Lipzen A."/>
            <person name="Chen C."/>
            <person name="Johnson J."/>
            <person name="Sharma A."/>
            <person name="Barry K."/>
            <person name="Grigoriev I.V."/>
            <person name="Spatafora J.W."/>
        </authorList>
    </citation>
    <scope>NUCLEOTIDE SEQUENCE [LARGE SCALE GENOMIC DNA]</scope>
    <source>
        <strain evidence="4 5">AM-OR11-056</strain>
    </source>
</reference>
<dbReference type="PANTHER" id="PTHR43016">
    <property type="entry name" value="PRESEQUENCE PROTEASE"/>
    <property type="match status" value="1"/>
</dbReference>
<gene>
    <name evidence="4" type="ORF">AZE42_00264</name>
</gene>
<feature type="compositionally biased region" description="Acidic residues" evidence="1">
    <location>
        <begin position="1031"/>
        <end position="1050"/>
    </location>
</feature>
<dbReference type="FunFam" id="3.30.830.10:FF:000015">
    <property type="entry name" value="Putative zinc metalloprotease"/>
    <property type="match status" value="1"/>
</dbReference>
<organism evidence="4 5">
    <name type="scientific">Rhizopogon vesiculosus</name>
    <dbReference type="NCBI Taxonomy" id="180088"/>
    <lineage>
        <taxon>Eukaryota</taxon>
        <taxon>Fungi</taxon>
        <taxon>Dikarya</taxon>
        <taxon>Basidiomycota</taxon>
        <taxon>Agaricomycotina</taxon>
        <taxon>Agaricomycetes</taxon>
        <taxon>Agaricomycetidae</taxon>
        <taxon>Boletales</taxon>
        <taxon>Suillineae</taxon>
        <taxon>Rhizopogonaceae</taxon>
        <taxon>Rhizopogon</taxon>
    </lineage>
</organism>
<accession>A0A1J8QN37</accession>
<dbReference type="Pfam" id="PF00675">
    <property type="entry name" value="Peptidase_M16"/>
    <property type="match status" value="1"/>
</dbReference>
<evidence type="ECO:0000313" key="5">
    <source>
        <dbReference type="Proteomes" id="UP000183567"/>
    </source>
</evidence>
<name>A0A1J8QN37_9AGAM</name>
<feature type="domain" description="Peptidase M16 N-terminal" evidence="2">
    <location>
        <begin position="69"/>
        <end position="151"/>
    </location>
</feature>
<dbReference type="InterPro" id="IPR011765">
    <property type="entry name" value="Pept_M16_N"/>
</dbReference>
<keyword evidence="5" id="KW-1185">Reference proteome</keyword>
<evidence type="ECO:0000259" key="3">
    <source>
        <dbReference type="Pfam" id="PF05193"/>
    </source>
</evidence>
<dbReference type="GO" id="GO:0046872">
    <property type="term" value="F:metal ion binding"/>
    <property type="evidence" value="ECO:0007669"/>
    <property type="project" value="InterPro"/>
</dbReference>
<evidence type="ECO:0000313" key="4">
    <source>
        <dbReference type="EMBL" id="OJA10818.1"/>
    </source>
</evidence>
<dbReference type="InterPro" id="IPR011249">
    <property type="entry name" value="Metalloenz_LuxS/M16"/>
</dbReference>
<feature type="domain" description="Peptidase M16 C-terminal" evidence="3">
    <location>
        <begin position="209"/>
        <end position="354"/>
    </location>
</feature>
<evidence type="ECO:0008006" key="6">
    <source>
        <dbReference type="Google" id="ProtNLM"/>
    </source>
</evidence>
<dbReference type="AlphaFoldDB" id="A0A1J8QN37"/>
<dbReference type="Proteomes" id="UP000183567">
    <property type="component" value="Unassembled WGS sequence"/>
</dbReference>
<evidence type="ECO:0000259" key="2">
    <source>
        <dbReference type="Pfam" id="PF00675"/>
    </source>
</evidence>
<comment type="caution">
    <text evidence="4">The sequence shown here is derived from an EMBL/GenBank/DDBJ whole genome shotgun (WGS) entry which is preliminary data.</text>
</comment>
<proteinExistence type="predicted"/>
<dbReference type="FunFam" id="3.30.830.10:FF:000031">
    <property type="entry name" value="Putative zinc metalloprotease"/>
    <property type="match status" value="1"/>
</dbReference>
<dbReference type="Pfam" id="PF05193">
    <property type="entry name" value="Peptidase_M16_C"/>
    <property type="match status" value="1"/>
</dbReference>
<dbReference type="STRING" id="180088.A0A1J8QN37"/>
<dbReference type="InterPro" id="IPR007863">
    <property type="entry name" value="Peptidase_M16_C"/>
</dbReference>
<sequence>MSPLNGSPVADDNFRAFGNFDLVKRVKLDYTDVVVSKWQSRVTGLTIVHLDYEAPLVNGYFVVGTEIFNDSGCPHTLEHLVFMGSEKYPYKGIIDHLANRGFSNGTNAWTDTDHTAYTASTAGEQGFLQLLPIYLDHILYPTMTKASFLTEVHHMNAKGENSGVVYSEMQGRENTSGDLMGLRSQRLLYPPGSAYRSETGGLMSALRVLSVEQIREYHATYYVPHNLSLIVTGKLSSGTKSLLAVVQDEVEPNIISHGQNQGPRPRGWKRPFMETASANRSPITQITKEIVEFPEKDESQGELLITYTGPPPNDFIERKALDILATYLTSSPVAPLNKEYIEIESPLCEDIRTTMVDLPVYIGSVPVEELGNFDQKLVASFKRIAADGIDMTRISMVINRDERQLRSKLESAKGDTFSGAIISDFLYGATDGSDMHPALDEINYYKTLRTWTGSQWVDLMHRYIIDRPYVVIIGKPSATLAEKLEQDEKARLAAQREKLGPDGLAKAEQELEAAKAEHEKPIPTDVLTSFPVPDVKSISWIPVQSVQEPGKGRSTTVQSPGQSQLSKHIQSDGAPLSMFVQYDHVKSDFVTVHSFFSLAKLPNRLRPYVSTYLSAFFSLPVKRASGEVLSHEEVVNQLDDGTVSYEAVLGISDQFSEALRVSFKVETSQYESAIAWLRDIVYNSVFDKERLQISAAKLAQSLPELKRDGNNVLSSVWAEMLYDKSSTSLAGAILPQSEFVPKLIQNLQEDPDTVIADFEELRKYLTDPTGVRISVTGDVLDIPKPRSVWSKHFGDLLPQSKLAPLKLASDTLSELGKNPATKAIVVSLPTIESSFVNHTTKAIQGFDHPAFPALRVALEVLNAAESFLWRSIRGSGLAYGAYMSIDREAGLLTFSLYRSSNSLEAFKQAKAVVSGLVDGTVALEDTALDAAKSSIVYGVAKNVATAGRAAVNSFTNQALKGVPQDHNLQQLEKYQAVTKADVLAALEKHILPVFSSKLSTVTVVTAPSKADEIADGLTGYGFEVEKRTLEVEVDDDGSESGSDSESDSER</sequence>
<dbReference type="EMBL" id="LVVM01005376">
    <property type="protein sequence ID" value="OJA10818.1"/>
    <property type="molecule type" value="Genomic_DNA"/>
</dbReference>
<protein>
    <recommendedName>
        <fullName evidence="6">Mitochondrial presequence protease</fullName>
    </recommendedName>
</protein>
<feature type="region of interest" description="Disordered" evidence="1">
    <location>
        <begin position="1028"/>
        <end position="1050"/>
    </location>
</feature>
<dbReference type="Gene3D" id="3.30.830.10">
    <property type="entry name" value="Metalloenzyme, LuxS/M16 peptidase-like"/>
    <property type="match status" value="4"/>
</dbReference>
<feature type="region of interest" description="Disordered" evidence="1">
    <location>
        <begin position="548"/>
        <end position="568"/>
    </location>
</feature>
<dbReference type="PANTHER" id="PTHR43016:SF16">
    <property type="entry name" value="METALLOPROTEASE, PUTATIVE (AFU_ORTHOLOGUE AFUA_4G07610)-RELATED"/>
    <property type="match status" value="1"/>
</dbReference>
<evidence type="ECO:0000256" key="1">
    <source>
        <dbReference type="SAM" id="MobiDB-lite"/>
    </source>
</evidence>
<dbReference type="SUPFAM" id="SSF63411">
    <property type="entry name" value="LuxS/MPP-like metallohydrolase"/>
    <property type="match status" value="4"/>
</dbReference>